<proteinExistence type="predicted"/>
<evidence type="ECO:0000313" key="1">
    <source>
        <dbReference type="EMBL" id="HGL18045.1"/>
    </source>
</evidence>
<organism evidence="1">
    <name type="scientific">candidate division WOR-3 bacterium</name>
    <dbReference type="NCBI Taxonomy" id="2052148"/>
    <lineage>
        <taxon>Bacteria</taxon>
        <taxon>Bacteria division WOR-3</taxon>
    </lineage>
</organism>
<protein>
    <recommendedName>
        <fullName evidence="2">TIGR04076 family protein</fullName>
    </recommendedName>
</protein>
<reference evidence="1" key="1">
    <citation type="journal article" date="2020" name="mSystems">
        <title>Genome- and Community-Level Interaction Insights into Carbon Utilization and Element Cycling Functions of Hydrothermarchaeota in Hydrothermal Sediment.</title>
        <authorList>
            <person name="Zhou Z."/>
            <person name="Liu Y."/>
            <person name="Xu W."/>
            <person name="Pan J."/>
            <person name="Luo Z.H."/>
            <person name="Li M."/>
        </authorList>
    </citation>
    <scope>NUCLEOTIDE SEQUENCE [LARGE SCALE GENOMIC DNA]</scope>
    <source>
        <strain evidence="1">SpSt-69</strain>
    </source>
</reference>
<dbReference type="AlphaFoldDB" id="A0A7V3ZYP3"/>
<evidence type="ECO:0008006" key="2">
    <source>
        <dbReference type="Google" id="ProtNLM"/>
    </source>
</evidence>
<gene>
    <name evidence="1" type="ORF">ENU66_06945</name>
</gene>
<accession>A0A7V3ZYP3</accession>
<name>A0A7V3ZYP3_UNCW3</name>
<sequence length="171" mass="19854">MGVGHFVCDPENFDWEAFKKHMQYTDEELEAIKNNPIKVKWLKKVCSPEMQNKYLIAEVVESHGCLAGLRPGDRIFFKGLTVLDPELSDPWCPYIANVYWFTYGARNLFVQGLDPDSFYVRHSGCLDVGPQNGLGRVIYKVFVVDKDEVYKYVNKKGDIIKRNEKWTQRPL</sequence>
<comment type="caution">
    <text evidence="1">The sequence shown here is derived from an EMBL/GenBank/DDBJ whole genome shotgun (WGS) entry which is preliminary data.</text>
</comment>
<dbReference type="EMBL" id="DTDJ01000045">
    <property type="protein sequence ID" value="HGL18045.1"/>
    <property type="molecule type" value="Genomic_DNA"/>
</dbReference>